<evidence type="ECO:0000259" key="6">
    <source>
        <dbReference type="PROSITE" id="PS51192"/>
    </source>
</evidence>
<evidence type="ECO:0000259" key="8">
    <source>
        <dbReference type="PROSITE" id="PS51195"/>
    </source>
</evidence>
<keyword evidence="2" id="KW-0547">Nucleotide-binding</keyword>
<dbReference type="PROSITE" id="PS51195">
    <property type="entry name" value="Q_MOTIF"/>
    <property type="match status" value="1"/>
</dbReference>
<dbReference type="InterPro" id="IPR027417">
    <property type="entry name" value="P-loop_NTPase"/>
</dbReference>
<dbReference type="EC" id="3.6.4.13" evidence="1"/>
<dbReference type="SUPFAM" id="SSF52540">
    <property type="entry name" value="P-loop containing nucleoside triphosphate hydrolases"/>
    <property type="match status" value="1"/>
</dbReference>
<dbReference type="InterPro" id="IPR014001">
    <property type="entry name" value="Helicase_ATP-bd"/>
</dbReference>
<dbReference type="GO" id="GO:0003724">
    <property type="term" value="F:RNA helicase activity"/>
    <property type="evidence" value="ECO:0007669"/>
    <property type="project" value="UniProtKB-EC"/>
</dbReference>
<proteinExistence type="predicted"/>
<dbReference type="PROSITE" id="PS51192">
    <property type="entry name" value="HELICASE_ATP_BIND_1"/>
    <property type="match status" value="1"/>
</dbReference>
<evidence type="ECO:0000313" key="9">
    <source>
        <dbReference type="EMBL" id="QHS97290.1"/>
    </source>
</evidence>
<reference evidence="9" key="1">
    <citation type="journal article" date="2020" name="Nature">
        <title>Giant virus diversity and host interactions through global metagenomics.</title>
        <authorList>
            <person name="Schulz F."/>
            <person name="Roux S."/>
            <person name="Paez-Espino D."/>
            <person name="Jungbluth S."/>
            <person name="Walsh D.A."/>
            <person name="Denef V.J."/>
            <person name="McMahon K.D."/>
            <person name="Konstantinidis K.T."/>
            <person name="Eloe-Fadrosh E.A."/>
            <person name="Kyrpides N.C."/>
            <person name="Woyke T."/>
        </authorList>
    </citation>
    <scope>NUCLEOTIDE SEQUENCE</scope>
    <source>
        <strain evidence="9">GVMAG-M-3300020169-51</strain>
    </source>
</reference>
<feature type="domain" description="Helicase C-terminal" evidence="7">
    <location>
        <begin position="269"/>
        <end position="413"/>
    </location>
</feature>
<dbReference type="Pfam" id="PF00270">
    <property type="entry name" value="DEAD"/>
    <property type="match status" value="1"/>
</dbReference>
<protein>
    <recommendedName>
        <fullName evidence="1">RNA helicase</fullName>
        <ecNumber evidence="1">3.6.4.13</ecNumber>
    </recommendedName>
</protein>
<dbReference type="GO" id="GO:0016787">
    <property type="term" value="F:hydrolase activity"/>
    <property type="evidence" value="ECO:0007669"/>
    <property type="project" value="UniProtKB-KW"/>
</dbReference>
<dbReference type="InterPro" id="IPR011545">
    <property type="entry name" value="DEAD/DEAH_box_helicase_dom"/>
</dbReference>
<dbReference type="AlphaFoldDB" id="A0A6C0BYV2"/>
<accession>A0A6C0BYV2</accession>
<name>A0A6C0BYV2_9ZZZZ</name>
<feature type="domain" description="Helicase ATP-binding" evidence="6">
    <location>
        <begin position="64"/>
        <end position="241"/>
    </location>
</feature>
<evidence type="ECO:0000256" key="3">
    <source>
        <dbReference type="ARBA" id="ARBA00022801"/>
    </source>
</evidence>
<dbReference type="InterPro" id="IPR001650">
    <property type="entry name" value="Helicase_C-like"/>
</dbReference>
<evidence type="ECO:0000256" key="2">
    <source>
        <dbReference type="ARBA" id="ARBA00022741"/>
    </source>
</evidence>
<dbReference type="GO" id="GO:0005524">
    <property type="term" value="F:ATP binding"/>
    <property type="evidence" value="ECO:0007669"/>
    <property type="project" value="UniProtKB-KW"/>
</dbReference>
<dbReference type="SMART" id="SM00490">
    <property type="entry name" value="HELICc"/>
    <property type="match status" value="1"/>
</dbReference>
<dbReference type="Pfam" id="PF00271">
    <property type="entry name" value="Helicase_C"/>
    <property type="match status" value="1"/>
</dbReference>
<sequence>MSTMNSMTDKSDQKNNMNKSRYDIRDWDDETLNLDTRLLRGIYAFGFEKPSAIQQKGLYPMIKRNDKGAGRDLIAQAQSGTGKTGCFVTGALQIIDTEFKNEHGEANTQILILAPTHELAGQIISVADAIGKYLKIVTKLLVGGTSVDKDRESLDKNPPHIVVGTPGRVHDMIRRKYLKTQHIQTIILDEADEMLSSGFKEQVYKIFQFMPNDIQICLFSATMPIELDELTNKFMRNPTKILVKAEELTLQGIAQYFIRLDGDDQKYLTIKDLFSSLSISQAIIYCNSTRRVDDLCEAMITDEYPVAKIHGKMEETERKSAYKSFKEGSCRVLITSDLFARGIDVQQVSIVINFDVPKSEHTYLHRIGRGGRWGRKGIAINFVSKHDAPRLKHFQTYYNTTIEEMPENFTEHLNY</sequence>
<dbReference type="GO" id="GO:0003676">
    <property type="term" value="F:nucleic acid binding"/>
    <property type="evidence" value="ECO:0007669"/>
    <property type="project" value="InterPro"/>
</dbReference>
<dbReference type="PROSITE" id="PS00039">
    <property type="entry name" value="DEAD_ATP_HELICASE"/>
    <property type="match status" value="1"/>
</dbReference>
<keyword evidence="4" id="KW-0347">Helicase</keyword>
<organism evidence="9">
    <name type="scientific">viral metagenome</name>
    <dbReference type="NCBI Taxonomy" id="1070528"/>
    <lineage>
        <taxon>unclassified sequences</taxon>
        <taxon>metagenomes</taxon>
        <taxon>organismal metagenomes</taxon>
    </lineage>
</organism>
<evidence type="ECO:0000256" key="1">
    <source>
        <dbReference type="ARBA" id="ARBA00012552"/>
    </source>
</evidence>
<dbReference type="Gene3D" id="3.40.50.300">
    <property type="entry name" value="P-loop containing nucleotide triphosphate hydrolases"/>
    <property type="match status" value="2"/>
</dbReference>
<evidence type="ECO:0000256" key="4">
    <source>
        <dbReference type="ARBA" id="ARBA00022806"/>
    </source>
</evidence>
<keyword evidence="3" id="KW-0378">Hydrolase</keyword>
<dbReference type="InterPro" id="IPR014014">
    <property type="entry name" value="RNA_helicase_DEAD_Q_motif"/>
</dbReference>
<evidence type="ECO:0000256" key="5">
    <source>
        <dbReference type="ARBA" id="ARBA00022840"/>
    </source>
</evidence>
<dbReference type="PANTHER" id="PTHR47958">
    <property type="entry name" value="ATP-DEPENDENT RNA HELICASE DBP3"/>
    <property type="match status" value="1"/>
</dbReference>
<dbReference type="InterPro" id="IPR000629">
    <property type="entry name" value="RNA-helicase_DEAD-box_CS"/>
</dbReference>
<dbReference type="SMART" id="SM00487">
    <property type="entry name" value="DEXDc"/>
    <property type="match status" value="1"/>
</dbReference>
<dbReference type="CDD" id="cd18787">
    <property type="entry name" value="SF2_C_DEAD"/>
    <property type="match status" value="1"/>
</dbReference>
<dbReference type="PROSITE" id="PS51194">
    <property type="entry name" value="HELICASE_CTER"/>
    <property type="match status" value="1"/>
</dbReference>
<keyword evidence="5" id="KW-0067">ATP-binding</keyword>
<evidence type="ECO:0000259" key="7">
    <source>
        <dbReference type="PROSITE" id="PS51194"/>
    </source>
</evidence>
<dbReference type="EMBL" id="MN739292">
    <property type="protein sequence ID" value="QHS97290.1"/>
    <property type="molecule type" value="Genomic_DNA"/>
</dbReference>
<feature type="domain" description="DEAD-box RNA helicase Q" evidence="8">
    <location>
        <begin position="27"/>
        <end position="55"/>
    </location>
</feature>